<dbReference type="Proteomes" id="UP000694845">
    <property type="component" value="Unplaced"/>
</dbReference>
<dbReference type="PROSITE" id="PS50041">
    <property type="entry name" value="C_TYPE_LECTIN_2"/>
    <property type="match status" value="1"/>
</dbReference>
<dbReference type="OMA" id="NICLMAR"/>
<dbReference type="RefSeq" id="XP_022107999.1">
    <property type="nucleotide sequence ID" value="XM_022252307.1"/>
</dbReference>
<dbReference type="InterPro" id="IPR016187">
    <property type="entry name" value="CTDL_fold"/>
</dbReference>
<reference evidence="4" key="1">
    <citation type="submission" date="2025-08" db="UniProtKB">
        <authorList>
            <consortium name="RefSeq"/>
        </authorList>
    </citation>
    <scope>IDENTIFICATION</scope>
</reference>
<gene>
    <name evidence="4" type="primary">LOC110988609</name>
</gene>
<dbReference type="PROSITE" id="PS00615">
    <property type="entry name" value="C_TYPE_LECTIN_1"/>
    <property type="match status" value="1"/>
</dbReference>
<dbReference type="InterPro" id="IPR001304">
    <property type="entry name" value="C-type_lectin-like"/>
</dbReference>
<organism evidence="3 4">
    <name type="scientific">Acanthaster planci</name>
    <name type="common">Crown-of-thorns starfish</name>
    <dbReference type="NCBI Taxonomy" id="133434"/>
    <lineage>
        <taxon>Eukaryota</taxon>
        <taxon>Metazoa</taxon>
        <taxon>Echinodermata</taxon>
        <taxon>Eleutherozoa</taxon>
        <taxon>Asterozoa</taxon>
        <taxon>Asteroidea</taxon>
        <taxon>Valvatacea</taxon>
        <taxon>Valvatida</taxon>
        <taxon>Acanthasteridae</taxon>
        <taxon>Acanthaster</taxon>
    </lineage>
</organism>
<dbReference type="SMART" id="SM00034">
    <property type="entry name" value="CLECT"/>
    <property type="match status" value="1"/>
</dbReference>
<keyword evidence="1" id="KW-1015">Disulfide bond</keyword>
<accession>A0A8B7ZRH8</accession>
<dbReference type="Gene3D" id="3.10.100.10">
    <property type="entry name" value="Mannose-Binding Protein A, subunit A"/>
    <property type="match status" value="1"/>
</dbReference>
<dbReference type="Pfam" id="PF00059">
    <property type="entry name" value="Lectin_C"/>
    <property type="match status" value="1"/>
</dbReference>
<evidence type="ECO:0000313" key="3">
    <source>
        <dbReference type="Proteomes" id="UP000694845"/>
    </source>
</evidence>
<dbReference type="KEGG" id="aplc:110988609"/>
<dbReference type="OrthoDB" id="441660at2759"/>
<dbReference type="InterPro" id="IPR018378">
    <property type="entry name" value="C-type_lectin_CS"/>
</dbReference>
<evidence type="ECO:0000313" key="4">
    <source>
        <dbReference type="RefSeq" id="XP_022107999.1"/>
    </source>
</evidence>
<proteinExistence type="predicted"/>
<keyword evidence="3" id="KW-1185">Reference proteome</keyword>
<dbReference type="PANTHER" id="PTHR22803">
    <property type="entry name" value="MANNOSE, PHOSPHOLIPASE, LECTIN RECEPTOR RELATED"/>
    <property type="match status" value="1"/>
</dbReference>
<feature type="domain" description="C-type lectin" evidence="2">
    <location>
        <begin position="68"/>
        <end position="180"/>
    </location>
</feature>
<evidence type="ECO:0000256" key="1">
    <source>
        <dbReference type="ARBA" id="ARBA00023157"/>
    </source>
</evidence>
<dbReference type="GeneID" id="110988609"/>
<evidence type="ECO:0000259" key="2">
    <source>
        <dbReference type="PROSITE" id="PS50041"/>
    </source>
</evidence>
<dbReference type="CDD" id="cd00037">
    <property type="entry name" value="CLECT"/>
    <property type="match status" value="1"/>
</dbReference>
<name>A0A8B7ZRH8_ACAPL</name>
<sequence length="190" mass="21586">MTSTLRWEEGKVCSFHLLTPVCWHLKMMLPEGFIFGLMNICLMARCTGGNERCVASIRGACPPDWSQWGGKCYRKLPVNLPWAEAKEECIKMGSVLVMPQSQEETEFLLNNFINFFWINCNDIQVEGSWMCQDDTTGVEFRNWRNGEPSNNGNAENCAVATKDGTWNDVKCGALAHVICKRYEPQLTFSI</sequence>
<protein>
    <submittedName>
        <fullName evidence="4">Perlucin-like protein</fullName>
    </submittedName>
</protein>
<dbReference type="InterPro" id="IPR050111">
    <property type="entry name" value="C-type_lectin/snaclec_domain"/>
</dbReference>
<dbReference type="SUPFAM" id="SSF56436">
    <property type="entry name" value="C-type lectin-like"/>
    <property type="match status" value="1"/>
</dbReference>
<dbReference type="InterPro" id="IPR016186">
    <property type="entry name" value="C-type_lectin-like/link_sf"/>
</dbReference>
<dbReference type="AlphaFoldDB" id="A0A8B7ZRH8"/>